<feature type="domain" description="DUF559" evidence="1">
    <location>
        <begin position="9"/>
        <end position="112"/>
    </location>
</feature>
<dbReference type="AlphaFoldDB" id="A0A2S8GD91"/>
<evidence type="ECO:0000313" key="3">
    <source>
        <dbReference type="Proteomes" id="UP000237819"/>
    </source>
</evidence>
<protein>
    <recommendedName>
        <fullName evidence="1">DUF559 domain-containing protein</fullName>
    </recommendedName>
</protein>
<dbReference type="Proteomes" id="UP000237819">
    <property type="component" value="Unassembled WGS sequence"/>
</dbReference>
<organism evidence="2 3">
    <name type="scientific">Blastopirellula marina</name>
    <dbReference type="NCBI Taxonomy" id="124"/>
    <lineage>
        <taxon>Bacteria</taxon>
        <taxon>Pseudomonadati</taxon>
        <taxon>Planctomycetota</taxon>
        <taxon>Planctomycetia</taxon>
        <taxon>Pirellulales</taxon>
        <taxon>Pirellulaceae</taxon>
        <taxon>Blastopirellula</taxon>
    </lineage>
</organism>
<dbReference type="PANTHER" id="PTHR38590">
    <property type="entry name" value="BLL0828 PROTEIN"/>
    <property type="match status" value="1"/>
</dbReference>
<dbReference type="InterPro" id="IPR047216">
    <property type="entry name" value="Endonuclease_DUF559_bact"/>
</dbReference>
<dbReference type="PANTHER" id="PTHR38590:SF1">
    <property type="entry name" value="BLL0828 PROTEIN"/>
    <property type="match status" value="1"/>
</dbReference>
<evidence type="ECO:0000259" key="1">
    <source>
        <dbReference type="Pfam" id="PF04480"/>
    </source>
</evidence>
<dbReference type="OrthoDB" id="9798754at2"/>
<name>A0A2S8GD91_9BACT</name>
<dbReference type="InterPro" id="IPR011335">
    <property type="entry name" value="Restrct_endonuc-II-like"/>
</dbReference>
<accession>A0A2S8GD91</accession>
<evidence type="ECO:0000313" key="2">
    <source>
        <dbReference type="EMBL" id="PQO42393.1"/>
    </source>
</evidence>
<sequence>MSDPPDKLQRRRDLRQRSTKAEHLLWSALRNRNIADLKFRRQHSIGPWIGDFVCVEALLVIELDGGYHDLIQDEDQHRSAMIEQAGFRVLRFTNEEVLGNLEGVVISIRRFLGLPEEEAPSP</sequence>
<reference evidence="2 3" key="1">
    <citation type="submission" date="2018-02" db="EMBL/GenBank/DDBJ databases">
        <title>Comparative genomes isolates from brazilian mangrove.</title>
        <authorList>
            <person name="Araujo J.E."/>
            <person name="Taketani R.G."/>
            <person name="Silva M.C.P."/>
            <person name="Loureco M.V."/>
            <person name="Andreote F.D."/>
        </authorList>
    </citation>
    <scope>NUCLEOTIDE SEQUENCE [LARGE SCALE GENOMIC DNA]</scope>
    <source>
        <strain evidence="2 3">Nap-Phe MGV</strain>
    </source>
</reference>
<dbReference type="RefSeq" id="WP_105338972.1">
    <property type="nucleotide sequence ID" value="NZ_PUHZ01000025.1"/>
</dbReference>
<comment type="caution">
    <text evidence="2">The sequence shown here is derived from an EMBL/GenBank/DDBJ whole genome shotgun (WGS) entry which is preliminary data.</text>
</comment>
<gene>
    <name evidence="2" type="ORF">C5Y93_29115</name>
</gene>
<dbReference type="Gene3D" id="3.40.960.10">
    <property type="entry name" value="VSR Endonuclease"/>
    <property type="match status" value="1"/>
</dbReference>
<dbReference type="EMBL" id="PUHZ01000025">
    <property type="protein sequence ID" value="PQO42393.1"/>
    <property type="molecule type" value="Genomic_DNA"/>
</dbReference>
<dbReference type="Pfam" id="PF04480">
    <property type="entry name" value="DUF559"/>
    <property type="match status" value="1"/>
</dbReference>
<dbReference type="InterPro" id="IPR007569">
    <property type="entry name" value="DUF559"/>
</dbReference>
<dbReference type="CDD" id="cd01038">
    <property type="entry name" value="Endonuclease_DUF559"/>
    <property type="match status" value="1"/>
</dbReference>
<dbReference type="SUPFAM" id="SSF52980">
    <property type="entry name" value="Restriction endonuclease-like"/>
    <property type="match status" value="1"/>
</dbReference>
<proteinExistence type="predicted"/>